<organism evidence="3 4">
    <name type="scientific">Azospirillum griseum</name>
    <dbReference type="NCBI Taxonomy" id="2496639"/>
    <lineage>
        <taxon>Bacteria</taxon>
        <taxon>Pseudomonadati</taxon>
        <taxon>Pseudomonadota</taxon>
        <taxon>Alphaproteobacteria</taxon>
        <taxon>Rhodospirillales</taxon>
        <taxon>Azospirillaceae</taxon>
        <taxon>Azospirillum</taxon>
    </lineage>
</organism>
<feature type="domain" description="DnaA N-terminal" evidence="2">
    <location>
        <begin position="191"/>
        <end position="242"/>
    </location>
</feature>
<evidence type="ECO:0000259" key="2">
    <source>
        <dbReference type="Pfam" id="PF11638"/>
    </source>
</evidence>
<accession>A0A431VNA9</accession>
<name>A0A431VNA9_9PROT</name>
<dbReference type="EMBL" id="RXMA01000001">
    <property type="protein sequence ID" value="RTR24218.1"/>
    <property type="molecule type" value="Genomic_DNA"/>
</dbReference>
<keyword evidence="4" id="KW-1185">Reference proteome</keyword>
<dbReference type="Proteomes" id="UP000277007">
    <property type="component" value="Unassembled WGS sequence"/>
</dbReference>
<proteinExistence type="predicted"/>
<dbReference type="RefSeq" id="WP_126610956.1">
    <property type="nucleotide sequence ID" value="NZ_RXMA01000001.1"/>
</dbReference>
<evidence type="ECO:0000313" key="4">
    <source>
        <dbReference type="Proteomes" id="UP000277007"/>
    </source>
</evidence>
<gene>
    <name evidence="3" type="ORF">EJ903_00040</name>
</gene>
<dbReference type="InterPro" id="IPR024633">
    <property type="entry name" value="DnaA_N_dom"/>
</dbReference>
<reference evidence="3 4" key="1">
    <citation type="submission" date="2018-12" db="EMBL/GenBank/DDBJ databases">
        <authorList>
            <person name="Yang Y."/>
        </authorList>
    </citation>
    <scope>NUCLEOTIDE SEQUENCE [LARGE SCALE GENOMIC DNA]</scope>
    <source>
        <strain evidence="3 4">L-25-5w-1</strain>
    </source>
</reference>
<sequence length="272" mass="30102">MSVRHADFREIVGRFRVAVFADPRLKPRDKLVALVMLERVNREMWRGQGDLLTWASVGTVAEDAALSTRDVERARAALLACGVIERDRPGGRGQAARMRFCLDWLEREEGGPDDPEPEAALPDTGVGDRGVGENPDWATDPSALADKTGDFCPTPVSAKPCDKPREPGRAPTRAPTRERVRGGGGRDLADLIAQRIGRDRHAQWFRDCRVSVTGDRVLRIDAPNQFLADQIRQRFSDDLATLPRIRDIVITVQPQPRLSGQACLWSQPGGRA</sequence>
<dbReference type="AlphaFoldDB" id="A0A431VNA9"/>
<dbReference type="Gene3D" id="3.30.300.180">
    <property type="match status" value="1"/>
</dbReference>
<dbReference type="OrthoDB" id="7302057at2"/>
<dbReference type="Pfam" id="PF11638">
    <property type="entry name" value="DnaA_N"/>
    <property type="match status" value="1"/>
</dbReference>
<comment type="caution">
    <text evidence="3">The sequence shown here is derived from an EMBL/GenBank/DDBJ whole genome shotgun (WGS) entry which is preliminary data.</text>
</comment>
<evidence type="ECO:0000256" key="1">
    <source>
        <dbReference type="SAM" id="MobiDB-lite"/>
    </source>
</evidence>
<dbReference type="InterPro" id="IPR038454">
    <property type="entry name" value="DnaA_N_sf"/>
</dbReference>
<feature type="region of interest" description="Disordered" evidence="1">
    <location>
        <begin position="107"/>
        <end position="137"/>
    </location>
</feature>
<feature type="region of interest" description="Disordered" evidence="1">
    <location>
        <begin position="156"/>
        <end position="184"/>
    </location>
</feature>
<evidence type="ECO:0000313" key="3">
    <source>
        <dbReference type="EMBL" id="RTR24218.1"/>
    </source>
</evidence>
<protein>
    <recommendedName>
        <fullName evidence="2">DnaA N-terminal domain-containing protein</fullName>
    </recommendedName>
</protein>